<feature type="region of interest" description="Disordered" evidence="3">
    <location>
        <begin position="519"/>
        <end position="564"/>
    </location>
</feature>
<name>A0A5J4NKI0_9TREM</name>
<gene>
    <name evidence="4" type="ORF">DEA37_0003785</name>
</gene>
<dbReference type="Proteomes" id="UP000324629">
    <property type="component" value="Unassembled WGS sequence"/>
</dbReference>
<evidence type="ECO:0000256" key="1">
    <source>
        <dbReference type="ARBA" id="ARBA00006069"/>
    </source>
</evidence>
<evidence type="ECO:0000313" key="5">
    <source>
        <dbReference type="Proteomes" id="UP000324629"/>
    </source>
</evidence>
<dbReference type="PANTHER" id="PTHR16291">
    <property type="entry name" value="NUCLEAR CAP-BINDING PROTEIN SUBUNIT 3"/>
    <property type="match status" value="1"/>
</dbReference>
<accession>A0A5J4NKI0</accession>
<dbReference type="InterPro" id="IPR019416">
    <property type="entry name" value="NCBP3"/>
</dbReference>
<evidence type="ECO:0000256" key="3">
    <source>
        <dbReference type="SAM" id="MobiDB-lite"/>
    </source>
</evidence>
<evidence type="ECO:0000313" key="4">
    <source>
        <dbReference type="EMBL" id="KAA3675971.1"/>
    </source>
</evidence>
<protein>
    <recommendedName>
        <fullName evidence="2">Nuclear cap-binding protein subunit 3</fullName>
    </recommendedName>
</protein>
<dbReference type="EMBL" id="QNGE01002214">
    <property type="protein sequence ID" value="KAA3675971.1"/>
    <property type="molecule type" value="Genomic_DNA"/>
</dbReference>
<feature type="region of interest" description="Disordered" evidence="3">
    <location>
        <begin position="383"/>
        <end position="419"/>
    </location>
</feature>
<feature type="compositionally biased region" description="Polar residues" evidence="3">
    <location>
        <begin position="187"/>
        <end position="205"/>
    </location>
</feature>
<feature type="compositionally biased region" description="Basic residues" evidence="3">
    <location>
        <begin position="540"/>
        <end position="556"/>
    </location>
</feature>
<dbReference type="GO" id="GO:0005634">
    <property type="term" value="C:nucleus"/>
    <property type="evidence" value="ECO:0007669"/>
    <property type="project" value="TreeGrafter"/>
</dbReference>
<comment type="similarity">
    <text evidence="1">Belongs to the NCBP3 family.</text>
</comment>
<dbReference type="Pfam" id="PF10309">
    <property type="entry name" value="NCBP3"/>
    <property type="match status" value="1"/>
</dbReference>
<dbReference type="PANTHER" id="PTHR16291:SF0">
    <property type="entry name" value="NUCLEAR CAP-BINDING PROTEIN SUBUNIT 3"/>
    <property type="match status" value="1"/>
</dbReference>
<organism evidence="4 5">
    <name type="scientific">Paragonimus westermani</name>
    <dbReference type="NCBI Taxonomy" id="34504"/>
    <lineage>
        <taxon>Eukaryota</taxon>
        <taxon>Metazoa</taxon>
        <taxon>Spiralia</taxon>
        <taxon>Lophotrochozoa</taxon>
        <taxon>Platyhelminthes</taxon>
        <taxon>Trematoda</taxon>
        <taxon>Digenea</taxon>
        <taxon>Plagiorchiida</taxon>
        <taxon>Troglotremata</taxon>
        <taxon>Troglotrematidae</taxon>
        <taxon>Paragonimus</taxon>
    </lineage>
</organism>
<dbReference type="AlphaFoldDB" id="A0A5J4NKI0"/>
<dbReference type="GO" id="GO:0003729">
    <property type="term" value="F:mRNA binding"/>
    <property type="evidence" value="ECO:0007669"/>
    <property type="project" value="InterPro"/>
</dbReference>
<comment type="caution">
    <text evidence="4">The sequence shown here is derived from an EMBL/GenBank/DDBJ whole genome shotgun (WGS) entry which is preliminary data.</text>
</comment>
<sequence>MVSVPGLKVTVDLSSMDHDGLDTSFPTAAPKPTSPELQTIYCACQTDYCNCGSTSGVTEAAARKVYKHLGFPDGRATMLAEGHRECALHIWGTHNLSTKEILSWLADYNPINIEWINDASCNVIFADANTVLRVIVDFAEPFDRRVALTAAAALASLLDKKDEDNGRNNTNDEGDDTSRGCDDVSEVTKNSDTSESTGEQPSLHLSSETLDSIEDFSQYLPPSGRWYKALSVPAKTVSLFLRFAHKSDVKLPGAERRSLYYRRYGNPNYGGMAGILSRSYRRRLRVARSRAGTDPNGSLRHVRILSNDFAEAVARAYEDPDAVASPKKWPTMSPFGFVGSDPIGPMPRRQLIVYDNLEDNEALDTKPALNTVSNGYLTYAGHRREAADFSTPKSPRQPRKWPRRDRGPAPNRWLANGDVDDDDYYSFSPPSLDNINVVDLREPWSAESSKPFVFSGKKTNSRRVVHRSHLTDRITTITLMPDAEPPSLSPSPVRADEGAQAEDENAYRTRRLLASMSMVADMEERSANSRSLANRLGSQPHRKHSTKASLPPRHRNRDVWQRLG</sequence>
<feature type="region of interest" description="Disordered" evidence="3">
    <location>
        <begin position="481"/>
        <end position="506"/>
    </location>
</feature>
<dbReference type="GO" id="GO:0000340">
    <property type="term" value="F:RNA 7-methylguanosine cap binding"/>
    <property type="evidence" value="ECO:0007669"/>
    <property type="project" value="InterPro"/>
</dbReference>
<feature type="region of interest" description="Disordered" evidence="3">
    <location>
        <begin position="161"/>
        <end position="205"/>
    </location>
</feature>
<keyword evidence="5" id="KW-1185">Reference proteome</keyword>
<reference evidence="4 5" key="1">
    <citation type="journal article" date="2019" name="Gigascience">
        <title>Whole-genome sequence of the oriental lung fluke Paragonimus westermani.</title>
        <authorList>
            <person name="Oey H."/>
            <person name="Zakrzewski M."/>
            <person name="Narain K."/>
            <person name="Devi K.R."/>
            <person name="Agatsuma T."/>
            <person name="Nawaratna S."/>
            <person name="Gobert G.N."/>
            <person name="Jones M.K."/>
            <person name="Ragan M.A."/>
            <person name="McManus D.P."/>
            <person name="Krause L."/>
        </authorList>
    </citation>
    <scope>NUCLEOTIDE SEQUENCE [LARGE SCALE GENOMIC DNA]</scope>
    <source>
        <strain evidence="4 5">IND2009</strain>
    </source>
</reference>
<evidence type="ECO:0000256" key="2">
    <source>
        <dbReference type="ARBA" id="ARBA00019876"/>
    </source>
</evidence>
<proteinExistence type="inferred from homology"/>